<proteinExistence type="predicted"/>
<gene>
    <name evidence="3" type="ORF">THITH_17265</name>
</gene>
<accession>W0DR90</accession>
<evidence type="ECO:0000313" key="4">
    <source>
        <dbReference type="Proteomes" id="UP000005289"/>
    </source>
</evidence>
<dbReference type="Proteomes" id="UP000005289">
    <property type="component" value="Chromosome"/>
</dbReference>
<name>W0DR90_9GAMM</name>
<feature type="transmembrane region" description="Helical" evidence="2">
    <location>
        <begin position="100"/>
        <end position="124"/>
    </location>
</feature>
<evidence type="ECO:0000313" key="3">
    <source>
        <dbReference type="EMBL" id="AHE99752.1"/>
    </source>
</evidence>
<feature type="region of interest" description="Disordered" evidence="1">
    <location>
        <begin position="1"/>
        <end position="27"/>
    </location>
</feature>
<dbReference type="HOGENOM" id="CLU_086936_0_0_6"/>
<sequence>MQAAAERVLQGDAPPDPSRYGDPVAEQTDWTPIGGNSANFRTHRLREVEQGRLEFRTTLGAKLFWMIFAAIGLGLLAVFYGNGLQAEGFEWNPDMLGVTAFGLVFAAVGFGGLYFSSAPIVFDLRRGLFWKGRKAPGRVADRRRIKHFAELNDVHALQLLRTWSTGKNRRRVYELNLVLKDAERLPVLRHGGSLAGLRAEAEQIARLLDCPLWDATR</sequence>
<protein>
    <submittedName>
        <fullName evidence="3">Uncharacterized protein</fullName>
    </submittedName>
</protein>
<dbReference type="AlphaFoldDB" id="W0DR90"/>
<evidence type="ECO:0000256" key="1">
    <source>
        <dbReference type="SAM" id="MobiDB-lite"/>
    </source>
</evidence>
<keyword evidence="2" id="KW-1133">Transmembrane helix</keyword>
<dbReference type="EMBL" id="CP007029">
    <property type="protein sequence ID" value="AHE99752.1"/>
    <property type="molecule type" value="Genomic_DNA"/>
</dbReference>
<evidence type="ECO:0000256" key="2">
    <source>
        <dbReference type="SAM" id="Phobius"/>
    </source>
</evidence>
<organism evidence="3 4">
    <name type="scientific">Thioalkalivibrio paradoxus ARh 1</name>
    <dbReference type="NCBI Taxonomy" id="713585"/>
    <lineage>
        <taxon>Bacteria</taxon>
        <taxon>Pseudomonadati</taxon>
        <taxon>Pseudomonadota</taxon>
        <taxon>Gammaproteobacteria</taxon>
        <taxon>Chromatiales</taxon>
        <taxon>Ectothiorhodospiraceae</taxon>
        <taxon>Thioalkalivibrio</taxon>
    </lineage>
</organism>
<dbReference type="KEGG" id="tti:THITH_17265"/>
<feature type="transmembrane region" description="Helical" evidence="2">
    <location>
        <begin position="63"/>
        <end position="80"/>
    </location>
</feature>
<keyword evidence="4" id="KW-1185">Reference proteome</keyword>
<keyword evidence="2" id="KW-0472">Membrane</keyword>
<keyword evidence="2" id="KW-0812">Transmembrane</keyword>
<reference evidence="3 4" key="1">
    <citation type="submission" date="2013-12" db="EMBL/GenBank/DDBJ databases">
        <authorList>
            <consortium name="DOE Joint Genome Institute"/>
            <person name="Muyzer G."/>
            <person name="Huntemann M."/>
            <person name="Han J."/>
            <person name="Chen A."/>
            <person name="Kyrpides N."/>
            <person name="Mavromatis K."/>
            <person name="Markowitz V."/>
            <person name="Palaniappan K."/>
            <person name="Ivanova N."/>
            <person name="Schaumberg A."/>
            <person name="Pati A."/>
            <person name="Liolios K."/>
            <person name="Nordberg H.P."/>
            <person name="Cantor M.N."/>
            <person name="Hua S.X."/>
            <person name="Woyke T."/>
        </authorList>
    </citation>
    <scope>NUCLEOTIDE SEQUENCE [LARGE SCALE GENOMIC DNA]</scope>
    <source>
        <strain evidence="3 4">ARh 1</strain>
    </source>
</reference>